<dbReference type="InterPro" id="IPR023186">
    <property type="entry name" value="IUNH"/>
</dbReference>
<dbReference type="InterPro" id="IPR036452">
    <property type="entry name" value="Ribo_hydro-like"/>
</dbReference>
<dbReference type="EMBL" id="BMFV01000009">
    <property type="protein sequence ID" value="GGH79949.1"/>
    <property type="molecule type" value="Genomic_DNA"/>
</dbReference>
<evidence type="ECO:0000259" key="3">
    <source>
        <dbReference type="Pfam" id="PF01156"/>
    </source>
</evidence>
<dbReference type="GO" id="GO:0008477">
    <property type="term" value="F:purine nucleosidase activity"/>
    <property type="evidence" value="ECO:0007669"/>
    <property type="project" value="TreeGrafter"/>
</dbReference>
<keyword evidence="2" id="KW-0326">Glycosidase</keyword>
<evidence type="ECO:0000256" key="1">
    <source>
        <dbReference type="ARBA" id="ARBA00022801"/>
    </source>
</evidence>
<dbReference type="Pfam" id="PF01156">
    <property type="entry name" value="IU_nuc_hydro"/>
    <property type="match status" value="1"/>
</dbReference>
<dbReference type="Gene3D" id="3.90.245.10">
    <property type="entry name" value="Ribonucleoside hydrolase-like"/>
    <property type="match status" value="1"/>
</dbReference>
<comment type="caution">
    <text evidence="4">The sequence shown here is derived from an EMBL/GenBank/DDBJ whole genome shotgun (WGS) entry which is preliminary data.</text>
</comment>
<reference evidence="4" key="1">
    <citation type="journal article" date="2014" name="Int. J. Syst. Evol. Microbiol.">
        <title>Complete genome sequence of Corynebacterium casei LMG S-19264T (=DSM 44701T), isolated from a smear-ripened cheese.</title>
        <authorList>
            <consortium name="US DOE Joint Genome Institute (JGI-PGF)"/>
            <person name="Walter F."/>
            <person name="Albersmeier A."/>
            <person name="Kalinowski J."/>
            <person name="Ruckert C."/>
        </authorList>
    </citation>
    <scope>NUCLEOTIDE SEQUENCE</scope>
    <source>
        <strain evidence="4">CGMCC 1.12777</strain>
    </source>
</reference>
<feature type="domain" description="Inosine/uridine-preferring nucleoside hydrolase" evidence="3">
    <location>
        <begin position="18"/>
        <end position="261"/>
    </location>
</feature>
<evidence type="ECO:0000313" key="5">
    <source>
        <dbReference type="Proteomes" id="UP000656813"/>
    </source>
</evidence>
<name>A0A8J3ELQ0_9BACL</name>
<dbReference type="GO" id="GO:0006152">
    <property type="term" value="P:purine nucleoside catabolic process"/>
    <property type="evidence" value="ECO:0007669"/>
    <property type="project" value="TreeGrafter"/>
</dbReference>
<accession>A0A8J3ELQ0</accession>
<dbReference type="AlphaFoldDB" id="A0A8J3ELQ0"/>
<evidence type="ECO:0000313" key="4">
    <source>
        <dbReference type="EMBL" id="GGH79949.1"/>
    </source>
</evidence>
<dbReference type="PANTHER" id="PTHR12304">
    <property type="entry name" value="INOSINE-URIDINE PREFERRING NUCLEOSIDE HYDROLASE"/>
    <property type="match status" value="1"/>
</dbReference>
<protein>
    <recommendedName>
        <fullName evidence="3">Inosine/uridine-preferring nucleoside hydrolase domain-containing protein</fullName>
    </recommendedName>
</protein>
<keyword evidence="5" id="KW-1185">Reference proteome</keyword>
<dbReference type="PANTHER" id="PTHR12304:SF4">
    <property type="entry name" value="URIDINE NUCLEOSIDASE"/>
    <property type="match status" value="1"/>
</dbReference>
<sequence>MESHMIQRLEPPKGKVRVVLDTDTYNEVDDQFAVVYALLSQEKMKVEAIYAAPFFNDRSKSPADRMEKSFNEINKILGLMPISYDHFVYKGSRDYLKDLNEPYHSDAALDLVKRAMASSEDDPLYVVAIGAITNVVSALLIEPEIMNKIVVVWLGGHALYWPDTKEFNLYQDIVASKYIFDCSVPLMTIPCMGVCSHLLTTLPELEAHIKGTGDIGDYLLETFKGYQADHFAYSKVIWDISTIAYLVNPNWVETNIVHRPILTDQLTWSFDLSRPSMRVATWLNCDAIYKDLFRKIRGEKE</sequence>
<keyword evidence="1" id="KW-0378">Hydrolase</keyword>
<gene>
    <name evidence="4" type="ORF">GCM10007096_15630</name>
</gene>
<reference evidence="4" key="2">
    <citation type="submission" date="2020-09" db="EMBL/GenBank/DDBJ databases">
        <authorList>
            <person name="Sun Q."/>
            <person name="Zhou Y."/>
        </authorList>
    </citation>
    <scope>NUCLEOTIDE SEQUENCE</scope>
    <source>
        <strain evidence="4">CGMCC 1.12777</strain>
    </source>
</reference>
<organism evidence="4 5">
    <name type="scientific">Pullulanibacillus pueri</name>
    <dbReference type="NCBI Taxonomy" id="1437324"/>
    <lineage>
        <taxon>Bacteria</taxon>
        <taxon>Bacillati</taxon>
        <taxon>Bacillota</taxon>
        <taxon>Bacilli</taxon>
        <taxon>Bacillales</taxon>
        <taxon>Sporolactobacillaceae</taxon>
        <taxon>Pullulanibacillus</taxon>
    </lineage>
</organism>
<dbReference type="RefSeq" id="WP_188496843.1">
    <property type="nucleotide sequence ID" value="NZ_BMFV01000009.1"/>
</dbReference>
<dbReference type="Proteomes" id="UP000656813">
    <property type="component" value="Unassembled WGS sequence"/>
</dbReference>
<dbReference type="SUPFAM" id="SSF53590">
    <property type="entry name" value="Nucleoside hydrolase"/>
    <property type="match status" value="1"/>
</dbReference>
<dbReference type="InterPro" id="IPR001910">
    <property type="entry name" value="Inosine/uridine_hydrolase_dom"/>
</dbReference>
<dbReference type="GO" id="GO:0005829">
    <property type="term" value="C:cytosol"/>
    <property type="evidence" value="ECO:0007669"/>
    <property type="project" value="TreeGrafter"/>
</dbReference>
<evidence type="ECO:0000256" key="2">
    <source>
        <dbReference type="ARBA" id="ARBA00023295"/>
    </source>
</evidence>
<proteinExistence type="predicted"/>